<comment type="similarity">
    <text evidence="8">Belongs to the DEAD box helicase family.</text>
</comment>
<dbReference type="CDD" id="cd18787">
    <property type="entry name" value="SF2_C_DEAD"/>
    <property type="match status" value="1"/>
</dbReference>
<dbReference type="InterPro" id="IPR001650">
    <property type="entry name" value="Helicase_C-like"/>
</dbReference>
<dbReference type="Pfam" id="PF00271">
    <property type="entry name" value="Helicase_C"/>
    <property type="match status" value="1"/>
</dbReference>
<evidence type="ECO:0000256" key="7">
    <source>
        <dbReference type="PROSITE-ProRule" id="PRU00552"/>
    </source>
</evidence>
<evidence type="ECO:0000256" key="1">
    <source>
        <dbReference type="ARBA" id="ARBA00012552"/>
    </source>
</evidence>
<dbReference type="SMART" id="SM00487">
    <property type="entry name" value="DEXDc"/>
    <property type="match status" value="1"/>
</dbReference>
<dbReference type="PROSITE" id="PS51192">
    <property type="entry name" value="HELICASE_ATP_BIND_1"/>
    <property type="match status" value="1"/>
</dbReference>
<dbReference type="FunFam" id="3.40.50.300:FF:000008">
    <property type="entry name" value="ATP-dependent RNA helicase RhlB"/>
    <property type="match status" value="1"/>
</dbReference>
<evidence type="ECO:0000256" key="2">
    <source>
        <dbReference type="ARBA" id="ARBA00022741"/>
    </source>
</evidence>
<dbReference type="GO" id="GO:0005524">
    <property type="term" value="F:ATP binding"/>
    <property type="evidence" value="ECO:0007669"/>
    <property type="project" value="UniProtKB-KW"/>
</dbReference>
<feature type="short sequence motif" description="Q motif" evidence="7">
    <location>
        <begin position="155"/>
        <end position="183"/>
    </location>
</feature>
<keyword evidence="3 8" id="KW-0378">Hydrolase</keyword>
<reference evidence="14" key="1">
    <citation type="journal article" date="2017" name="Genome Biol. Evol.">
        <title>The complete genome sequence of the phytopathogenic fungus Sclerotinia sclerotiorum reveals insights into the genome architecture of broad host range pathogens.</title>
        <authorList>
            <person name="Derbyshire M."/>
            <person name="Denton-Giles M."/>
            <person name="Hegedus D."/>
            <person name="Seifbarghy S."/>
            <person name="Rollins J."/>
            <person name="van Kan J."/>
            <person name="Seidl M.F."/>
            <person name="Faino L."/>
            <person name="Mbengue M."/>
            <person name="Navaud O."/>
            <person name="Raffaele S."/>
            <person name="Hammond-Kosack K."/>
            <person name="Heard S."/>
            <person name="Oliver R."/>
        </authorList>
    </citation>
    <scope>NUCLEOTIDE SEQUENCE [LARGE SCALE GENOMIC DNA]</scope>
    <source>
        <strain evidence="14">ATCC 18683 / 1980 / Ss-1</strain>
    </source>
</reference>
<dbReference type="OMA" id="ADEIDDY"/>
<evidence type="ECO:0000256" key="5">
    <source>
        <dbReference type="ARBA" id="ARBA00022840"/>
    </source>
</evidence>
<evidence type="ECO:0000259" key="10">
    <source>
        <dbReference type="PROSITE" id="PS51192"/>
    </source>
</evidence>
<proteinExistence type="inferred from homology"/>
<dbReference type="PROSITE" id="PS51194">
    <property type="entry name" value="HELICASE_CTER"/>
    <property type="match status" value="1"/>
</dbReference>
<dbReference type="Proteomes" id="UP000177798">
    <property type="component" value="Chromosome 2"/>
</dbReference>
<feature type="region of interest" description="Disordered" evidence="9">
    <location>
        <begin position="579"/>
        <end position="638"/>
    </location>
</feature>
<keyword evidence="2 8" id="KW-0547">Nucleotide-binding</keyword>
<dbReference type="GO" id="GO:0003676">
    <property type="term" value="F:nucleic acid binding"/>
    <property type="evidence" value="ECO:0007669"/>
    <property type="project" value="InterPro"/>
</dbReference>
<feature type="compositionally biased region" description="Low complexity" evidence="9">
    <location>
        <begin position="590"/>
        <end position="606"/>
    </location>
</feature>
<feature type="domain" description="DEAD-box RNA helicase Q" evidence="12">
    <location>
        <begin position="155"/>
        <end position="183"/>
    </location>
</feature>
<dbReference type="PANTHER" id="PTHR47958">
    <property type="entry name" value="ATP-DEPENDENT RNA HELICASE DBP3"/>
    <property type="match status" value="1"/>
</dbReference>
<evidence type="ECO:0000256" key="9">
    <source>
        <dbReference type="SAM" id="MobiDB-lite"/>
    </source>
</evidence>
<accession>A0A1D9PWC9</accession>
<dbReference type="KEGG" id="ssl:SS1G_04322"/>
<dbReference type="GO" id="GO:0003724">
    <property type="term" value="F:RNA helicase activity"/>
    <property type="evidence" value="ECO:0007669"/>
    <property type="project" value="UniProtKB-EC"/>
</dbReference>
<evidence type="ECO:0000256" key="3">
    <source>
        <dbReference type="ARBA" id="ARBA00022801"/>
    </source>
</evidence>
<feature type="domain" description="Helicase ATP-binding" evidence="10">
    <location>
        <begin position="186"/>
        <end position="382"/>
    </location>
</feature>
<dbReference type="SUPFAM" id="SSF52540">
    <property type="entry name" value="P-loop containing nucleoside triphosphate hydrolases"/>
    <property type="match status" value="1"/>
</dbReference>
<dbReference type="InterPro" id="IPR014014">
    <property type="entry name" value="RNA_helicase_DEAD_Q_motif"/>
</dbReference>
<keyword evidence="5 8" id="KW-0067">ATP-binding</keyword>
<comment type="catalytic activity">
    <reaction evidence="6">
        <text>ATP + H2O = ADP + phosphate + H(+)</text>
        <dbReference type="Rhea" id="RHEA:13065"/>
        <dbReference type="ChEBI" id="CHEBI:15377"/>
        <dbReference type="ChEBI" id="CHEBI:15378"/>
        <dbReference type="ChEBI" id="CHEBI:30616"/>
        <dbReference type="ChEBI" id="CHEBI:43474"/>
        <dbReference type="ChEBI" id="CHEBI:456216"/>
        <dbReference type="EC" id="3.6.4.13"/>
    </reaction>
</comment>
<feature type="domain" description="Helicase C-terminal" evidence="11">
    <location>
        <begin position="410"/>
        <end position="558"/>
    </location>
</feature>
<dbReference type="EMBL" id="CP017815">
    <property type="protein sequence ID" value="APA06997.1"/>
    <property type="molecule type" value="Genomic_DNA"/>
</dbReference>
<evidence type="ECO:0000259" key="11">
    <source>
        <dbReference type="PROSITE" id="PS51194"/>
    </source>
</evidence>
<dbReference type="Gene3D" id="3.40.50.300">
    <property type="entry name" value="P-loop containing nucleotide triphosphate hydrolases"/>
    <property type="match status" value="2"/>
</dbReference>
<dbReference type="InterPro" id="IPR027417">
    <property type="entry name" value="P-loop_NTPase"/>
</dbReference>
<dbReference type="EC" id="3.6.4.13" evidence="1"/>
<evidence type="ECO:0000256" key="8">
    <source>
        <dbReference type="RuleBase" id="RU000492"/>
    </source>
</evidence>
<evidence type="ECO:0000313" key="13">
    <source>
        <dbReference type="EMBL" id="APA06997.1"/>
    </source>
</evidence>
<evidence type="ECO:0000259" key="12">
    <source>
        <dbReference type="PROSITE" id="PS51195"/>
    </source>
</evidence>
<dbReference type="PROSITE" id="PS51195">
    <property type="entry name" value="Q_MOTIF"/>
    <property type="match status" value="1"/>
</dbReference>
<dbReference type="InterPro" id="IPR014001">
    <property type="entry name" value="Helicase_ATP-bd"/>
</dbReference>
<dbReference type="RefSeq" id="XP_001594515.1">
    <property type="nucleotide sequence ID" value="XM_001594465.1"/>
</dbReference>
<organism evidence="13 14">
    <name type="scientific">Sclerotinia sclerotiorum (strain ATCC 18683 / 1980 / Ss-1)</name>
    <name type="common">White mold</name>
    <name type="synonym">Whetzelinia sclerotiorum</name>
    <dbReference type="NCBI Taxonomy" id="665079"/>
    <lineage>
        <taxon>Eukaryota</taxon>
        <taxon>Fungi</taxon>
        <taxon>Dikarya</taxon>
        <taxon>Ascomycota</taxon>
        <taxon>Pezizomycotina</taxon>
        <taxon>Leotiomycetes</taxon>
        <taxon>Helotiales</taxon>
        <taxon>Sclerotiniaceae</taxon>
        <taxon>Sclerotinia</taxon>
    </lineage>
</organism>
<dbReference type="PROSITE" id="PS00039">
    <property type="entry name" value="DEAD_ATP_HELICASE"/>
    <property type="match status" value="1"/>
</dbReference>
<evidence type="ECO:0000256" key="4">
    <source>
        <dbReference type="ARBA" id="ARBA00022806"/>
    </source>
</evidence>
<evidence type="ECO:0000256" key="6">
    <source>
        <dbReference type="ARBA" id="ARBA00047984"/>
    </source>
</evidence>
<dbReference type="AlphaFoldDB" id="A0A1D9PWC9"/>
<dbReference type="Pfam" id="PF00270">
    <property type="entry name" value="DEAD"/>
    <property type="match status" value="1"/>
</dbReference>
<gene>
    <name evidence="13" type="ORF">sscle_02g017670</name>
</gene>
<keyword evidence="4 8" id="KW-0347">Helicase</keyword>
<dbReference type="GO" id="GO:0016787">
    <property type="term" value="F:hydrolase activity"/>
    <property type="evidence" value="ECO:0007669"/>
    <property type="project" value="UniProtKB-KW"/>
</dbReference>
<dbReference type="VEuPathDB" id="FungiDB:sscle_02g017670"/>
<dbReference type="InterPro" id="IPR011545">
    <property type="entry name" value="DEAD/DEAH_box_helicase_dom"/>
</dbReference>
<sequence length="638" mass="69243">MSAWGTGDMAAALPGATETPDAAVVERKNPQEAGWVVAKKYDYETYNKSTKEQAEARVAAAADAAEARSDLAANADDDVEPETLAVGGLLPGEWASSGAVYEWNEEYGDVGPRFPDLEDQLFGKNNNHVRQGVNFESITTLTVTQEGTVKIDPIRKFEDAGLHPVMLENVKLAGYHVPTPIQQYCLPAVKKGHDVVACAQTGSGKTAAFLIPILSKLMGKAKKLAAPRPNPATYVPSQDNYIKAEPLVVIVCPSRELATQIFDEARRFCYRTMLRPCVVYGGGPLAEQLGQLAKGCDLLIGTPGRLCDMIRRPHALTLKRLKYMVIDEADEMLDSSWEEELRQIMSGGDQEEGNINYMMFSATFPKMARDIAKEHLAHDHVRIRVGRAGSSHSNIKQDIIYVEAASKRKALYDLLLSIPPARTIIFVNTKRTADEIDDYLFNNDLPCTSIHSDRTQREREDSIRAFRNGRMPILIATGVSARGLDVHNIMHVINFDLPSQAHGGIEEYTHRIGRTGRIGNRGLASSFYNDRNEDIAEALVKTLLETRQAVPDFLESYLPEGFTMDGQTGDLATLKFEADSDDEEGGGNAEGDANAGGAWGTDDAAAGSGGDGGWGAAETTKAAPAGDGWGVPAVGGWS</sequence>
<name>A0A1D9PWC9_SCLS1</name>
<evidence type="ECO:0000313" key="14">
    <source>
        <dbReference type="Proteomes" id="UP000177798"/>
    </source>
</evidence>
<dbReference type="OrthoDB" id="196131at2759"/>
<dbReference type="InterPro" id="IPR000629">
    <property type="entry name" value="RNA-helicase_DEAD-box_CS"/>
</dbReference>
<protein>
    <recommendedName>
        <fullName evidence="1">RNA helicase</fullName>
        <ecNumber evidence="1">3.6.4.13</ecNumber>
    </recommendedName>
</protein>
<feature type="region of interest" description="Disordered" evidence="9">
    <location>
        <begin position="1"/>
        <end position="21"/>
    </location>
</feature>
<dbReference type="SMART" id="SM00490">
    <property type="entry name" value="HELICc"/>
    <property type="match status" value="1"/>
</dbReference>